<accession>A0A3B1DVB4</accession>
<sequence length="55" mass="5550">MFHRSSRRVSSLLAAAAACAGVQGVVVATASAQQATLPTIAQELTAPSAVIDRAQ</sequence>
<protein>
    <submittedName>
        <fullName evidence="1">Uncharacterized protein</fullName>
    </submittedName>
</protein>
<reference evidence="1" key="1">
    <citation type="submission" date="2018-06" db="EMBL/GenBank/DDBJ databases">
        <authorList>
            <person name="Zhirakovskaya E."/>
        </authorList>
    </citation>
    <scope>NUCLEOTIDE SEQUENCE</scope>
</reference>
<organism evidence="1">
    <name type="scientific">hydrothermal vent metagenome</name>
    <dbReference type="NCBI Taxonomy" id="652676"/>
    <lineage>
        <taxon>unclassified sequences</taxon>
        <taxon>metagenomes</taxon>
        <taxon>ecological metagenomes</taxon>
    </lineage>
</organism>
<dbReference type="AlphaFoldDB" id="A0A3B1DVB4"/>
<proteinExistence type="predicted"/>
<dbReference type="EMBL" id="UOGK01000321">
    <property type="protein sequence ID" value="VAX40018.1"/>
    <property type="molecule type" value="Genomic_DNA"/>
</dbReference>
<name>A0A3B1DVB4_9ZZZZ</name>
<dbReference type="PROSITE" id="PS51257">
    <property type="entry name" value="PROKAR_LIPOPROTEIN"/>
    <property type="match status" value="1"/>
</dbReference>
<feature type="non-terminal residue" evidence="1">
    <location>
        <position position="55"/>
    </location>
</feature>
<evidence type="ECO:0000313" key="1">
    <source>
        <dbReference type="EMBL" id="VAX40018.1"/>
    </source>
</evidence>
<gene>
    <name evidence="1" type="ORF">MNBD_PLANCTO03-2164</name>
</gene>